<dbReference type="InterPro" id="IPR036754">
    <property type="entry name" value="YbaK/aa-tRNA-synt-asso_dom_sf"/>
</dbReference>
<dbReference type="Gene3D" id="3.90.960.10">
    <property type="entry name" value="YbaK/aminoacyl-tRNA synthetase-associated domain"/>
    <property type="match status" value="1"/>
</dbReference>
<evidence type="ECO:0000259" key="2">
    <source>
        <dbReference type="Pfam" id="PF04073"/>
    </source>
</evidence>
<evidence type="ECO:0000256" key="1">
    <source>
        <dbReference type="SAM" id="MobiDB-lite"/>
    </source>
</evidence>
<dbReference type="Pfam" id="PF04073">
    <property type="entry name" value="tRNA_edit"/>
    <property type="match status" value="1"/>
</dbReference>
<dbReference type="SUPFAM" id="SSF55826">
    <property type="entry name" value="YbaK/ProRS associated domain"/>
    <property type="match status" value="1"/>
</dbReference>
<dbReference type="EMBL" id="JBHTBH010000013">
    <property type="protein sequence ID" value="MFC7330684.1"/>
    <property type="molecule type" value="Genomic_DNA"/>
</dbReference>
<feature type="domain" description="YbaK/aminoacyl-tRNA synthetase-associated" evidence="2">
    <location>
        <begin position="50"/>
        <end position="116"/>
    </location>
</feature>
<evidence type="ECO:0000313" key="3">
    <source>
        <dbReference type="EMBL" id="MFC7330684.1"/>
    </source>
</evidence>
<accession>A0ABW2KMM8</accession>
<feature type="compositionally biased region" description="Low complexity" evidence="1">
    <location>
        <begin position="1"/>
        <end position="10"/>
    </location>
</feature>
<reference evidence="4" key="1">
    <citation type="journal article" date="2019" name="Int. J. Syst. Evol. Microbiol.">
        <title>The Global Catalogue of Microorganisms (GCM) 10K type strain sequencing project: providing services to taxonomists for standard genome sequencing and annotation.</title>
        <authorList>
            <consortium name="The Broad Institute Genomics Platform"/>
            <consortium name="The Broad Institute Genome Sequencing Center for Infectious Disease"/>
            <person name="Wu L."/>
            <person name="Ma J."/>
        </authorList>
    </citation>
    <scope>NUCLEOTIDE SEQUENCE [LARGE SCALE GENOMIC DNA]</scope>
    <source>
        <strain evidence="4">CGMCC 4.7382</strain>
    </source>
</reference>
<comment type="caution">
    <text evidence="3">The sequence shown here is derived from an EMBL/GenBank/DDBJ whole genome shotgun (WGS) entry which is preliminary data.</text>
</comment>
<evidence type="ECO:0000313" key="4">
    <source>
        <dbReference type="Proteomes" id="UP001596540"/>
    </source>
</evidence>
<feature type="region of interest" description="Disordered" evidence="1">
    <location>
        <begin position="1"/>
        <end position="47"/>
    </location>
</feature>
<name>A0ABW2KMM8_9ACTN</name>
<dbReference type="Proteomes" id="UP001596540">
    <property type="component" value="Unassembled WGS sequence"/>
</dbReference>
<protein>
    <submittedName>
        <fullName evidence="3">YbaK/EbsC family protein</fullName>
    </submittedName>
</protein>
<organism evidence="3 4">
    <name type="scientific">Marinactinospora rubrisoli</name>
    <dbReference type="NCBI Taxonomy" id="2715399"/>
    <lineage>
        <taxon>Bacteria</taxon>
        <taxon>Bacillati</taxon>
        <taxon>Actinomycetota</taxon>
        <taxon>Actinomycetes</taxon>
        <taxon>Streptosporangiales</taxon>
        <taxon>Nocardiopsidaceae</taxon>
        <taxon>Marinactinospora</taxon>
    </lineage>
</organism>
<dbReference type="RefSeq" id="WP_379873330.1">
    <property type="nucleotide sequence ID" value="NZ_JBHTBH010000013.1"/>
</dbReference>
<gene>
    <name evidence="3" type="ORF">ACFQRF_23415</name>
</gene>
<proteinExistence type="predicted"/>
<dbReference type="InterPro" id="IPR007214">
    <property type="entry name" value="YbaK/aa-tRNA-synth-assoc-dom"/>
</dbReference>
<feature type="compositionally biased region" description="Basic and acidic residues" evidence="1">
    <location>
        <begin position="38"/>
        <end position="47"/>
    </location>
</feature>
<keyword evidence="4" id="KW-1185">Reference proteome</keyword>
<sequence length="129" mass="13346">MSLPSSAARPAPGPPTQQHRARYRLGAGGAGFPGAGRAVDKEDHAPEGRTEAVSALRGHPVAQAAAKCIVVMLRTGKWAKRHVLAVVPGDARVDMAKVKALAGGTYASFAAPDTFAAAGTRPWALRRCP</sequence>